<comment type="caution">
    <text evidence="2">The sequence shown here is derived from an EMBL/GenBank/DDBJ whole genome shotgun (WGS) entry which is preliminary data.</text>
</comment>
<feature type="compositionally biased region" description="Basic and acidic residues" evidence="1">
    <location>
        <begin position="116"/>
        <end position="138"/>
    </location>
</feature>
<evidence type="ECO:0000313" key="3">
    <source>
        <dbReference type="Proteomes" id="UP001460888"/>
    </source>
</evidence>
<dbReference type="RefSeq" id="WP_353109865.1">
    <property type="nucleotide sequence ID" value="NZ_APND01000001.1"/>
</dbReference>
<sequence>MIVIAAVVVGFVAVIVAAIRLNVAIADSTERLRVLAGGYGDAGVLLEARQRFRRRQQSVEQAVDTGTVGIQAAHRTLSGLFGQDSVKGEGVYDTLRTFNRSMGRTLSGLFAPSPKKHSESLEEWRENNTSADRDERRD</sequence>
<evidence type="ECO:0000256" key="1">
    <source>
        <dbReference type="SAM" id="MobiDB-lite"/>
    </source>
</evidence>
<proteinExistence type="predicted"/>
<keyword evidence="3" id="KW-1185">Reference proteome</keyword>
<gene>
    <name evidence="2" type="ORF">SADO_05365</name>
</gene>
<dbReference type="Proteomes" id="UP001460888">
    <property type="component" value="Unassembled WGS sequence"/>
</dbReference>
<dbReference type="EMBL" id="APND01000001">
    <property type="protein sequence ID" value="MES1928662.1"/>
    <property type="molecule type" value="Genomic_DNA"/>
</dbReference>
<reference evidence="2 3" key="1">
    <citation type="submission" date="2013-03" db="EMBL/GenBank/DDBJ databases">
        <title>Salinisphaera dokdonensis CL-ES53 Genome Sequencing.</title>
        <authorList>
            <person name="Li C."/>
            <person name="Lai Q."/>
            <person name="Shao Z."/>
        </authorList>
    </citation>
    <scope>NUCLEOTIDE SEQUENCE [LARGE SCALE GENOMIC DNA]</scope>
    <source>
        <strain evidence="2 3">CL-ES53</strain>
    </source>
</reference>
<organism evidence="2 3">
    <name type="scientific">Salinisphaera dokdonensis CL-ES53</name>
    <dbReference type="NCBI Taxonomy" id="1304272"/>
    <lineage>
        <taxon>Bacteria</taxon>
        <taxon>Pseudomonadati</taxon>
        <taxon>Pseudomonadota</taxon>
        <taxon>Gammaproteobacteria</taxon>
        <taxon>Salinisphaerales</taxon>
        <taxon>Salinisphaeraceae</taxon>
        <taxon>Salinisphaera</taxon>
    </lineage>
</organism>
<protein>
    <submittedName>
        <fullName evidence="2">Uncharacterized protein</fullName>
    </submittedName>
</protein>
<evidence type="ECO:0000313" key="2">
    <source>
        <dbReference type="EMBL" id="MES1928662.1"/>
    </source>
</evidence>
<feature type="region of interest" description="Disordered" evidence="1">
    <location>
        <begin position="105"/>
        <end position="138"/>
    </location>
</feature>
<accession>A0ABV2AZE9</accession>
<name>A0ABV2AZE9_9GAMM</name>